<dbReference type="EMBL" id="KI669512">
    <property type="protein sequence ID" value="OCF31884.1"/>
    <property type="molecule type" value="Genomic_DNA"/>
</dbReference>
<accession>A0A1B9GLB8</accession>
<evidence type="ECO:0000256" key="1">
    <source>
        <dbReference type="SAM" id="MobiDB-lite"/>
    </source>
</evidence>
<dbReference type="OrthoDB" id="2563275at2759"/>
<protein>
    <recommendedName>
        <fullName evidence="4">Mediator of RNA polymerase II transcription subunit 9</fullName>
    </recommendedName>
</protein>
<feature type="compositionally biased region" description="Polar residues" evidence="1">
    <location>
        <begin position="1"/>
        <end position="13"/>
    </location>
</feature>
<proteinExistence type="predicted"/>
<gene>
    <name evidence="2" type="ORF">I316_06484</name>
</gene>
<evidence type="ECO:0008006" key="4">
    <source>
        <dbReference type="Google" id="ProtNLM"/>
    </source>
</evidence>
<feature type="region of interest" description="Disordered" evidence="1">
    <location>
        <begin position="135"/>
        <end position="163"/>
    </location>
</feature>
<sequence length="163" mass="17239">MTQPTAAGPSNTPIPALNNDNNNSTYNTASGGPSQPLALQPGTFQSLIPMVDDIFSTLYQQSISGEKVSTALAAEQVAPKAKQLAQALETMKSAAVDLPGGHLSTEDIRTLTDMLEEQGQQRREVLRAFEERSMPLTDQLGGQDEIAVDGEMSSAVLPSPAGR</sequence>
<dbReference type="Proteomes" id="UP000092666">
    <property type="component" value="Unassembled WGS sequence"/>
</dbReference>
<evidence type="ECO:0000313" key="3">
    <source>
        <dbReference type="Proteomes" id="UP000092666"/>
    </source>
</evidence>
<dbReference type="AlphaFoldDB" id="A0A1B9GLB8"/>
<name>A0A1B9GLB8_9TREE</name>
<organism evidence="2 3">
    <name type="scientific">Kwoniella heveanensis BCC8398</name>
    <dbReference type="NCBI Taxonomy" id="1296120"/>
    <lineage>
        <taxon>Eukaryota</taxon>
        <taxon>Fungi</taxon>
        <taxon>Dikarya</taxon>
        <taxon>Basidiomycota</taxon>
        <taxon>Agaricomycotina</taxon>
        <taxon>Tremellomycetes</taxon>
        <taxon>Tremellales</taxon>
        <taxon>Cryptococcaceae</taxon>
        <taxon>Kwoniella</taxon>
    </lineage>
</organism>
<reference evidence="2 3" key="1">
    <citation type="submission" date="2013-07" db="EMBL/GenBank/DDBJ databases">
        <title>The Genome Sequence of Cryptococcus heveanensis BCC8398.</title>
        <authorList>
            <consortium name="The Broad Institute Genome Sequencing Platform"/>
            <person name="Cuomo C."/>
            <person name="Litvintseva A."/>
            <person name="Chen Y."/>
            <person name="Heitman J."/>
            <person name="Sun S."/>
            <person name="Springer D."/>
            <person name="Dromer F."/>
            <person name="Young S.K."/>
            <person name="Zeng Q."/>
            <person name="Gargeya S."/>
            <person name="Fitzgerald M."/>
            <person name="Abouelleil A."/>
            <person name="Alvarado L."/>
            <person name="Berlin A.M."/>
            <person name="Chapman S.B."/>
            <person name="Dewar J."/>
            <person name="Goldberg J."/>
            <person name="Griggs A."/>
            <person name="Gujja S."/>
            <person name="Hansen M."/>
            <person name="Howarth C."/>
            <person name="Imamovic A."/>
            <person name="Larimer J."/>
            <person name="McCowan C."/>
            <person name="Murphy C."/>
            <person name="Pearson M."/>
            <person name="Priest M."/>
            <person name="Roberts A."/>
            <person name="Saif S."/>
            <person name="Shea T."/>
            <person name="Sykes S."/>
            <person name="Wortman J."/>
            <person name="Nusbaum C."/>
            <person name="Birren B."/>
        </authorList>
    </citation>
    <scope>NUCLEOTIDE SEQUENCE [LARGE SCALE GENOMIC DNA]</scope>
    <source>
        <strain evidence="2 3">BCC8398</strain>
    </source>
</reference>
<evidence type="ECO:0000313" key="2">
    <source>
        <dbReference type="EMBL" id="OCF31884.1"/>
    </source>
</evidence>
<feature type="compositionally biased region" description="Polar residues" evidence="1">
    <location>
        <begin position="24"/>
        <end position="33"/>
    </location>
</feature>
<feature type="region of interest" description="Disordered" evidence="1">
    <location>
        <begin position="1"/>
        <end position="40"/>
    </location>
</feature>
<reference evidence="3" key="2">
    <citation type="submission" date="2013-12" db="EMBL/GenBank/DDBJ databases">
        <title>Evolution of pathogenesis and genome organization in the Tremellales.</title>
        <authorList>
            <person name="Cuomo C."/>
            <person name="Litvintseva A."/>
            <person name="Heitman J."/>
            <person name="Chen Y."/>
            <person name="Sun S."/>
            <person name="Springer D."/>
            <person name="Dromer F."/>
            <person name="Young S."/>
            <person name="Zeng Q."/>
            <person name="Chapman S."/>
            <person name="Gujja S."/>
            <person name="Saif S."/>
            <person name="Birren B."/>
        </authorList>
    </citation>
    <scope>NUCLEOTIDE SEQUENCE [LARGE SCALE GENOMIC DNA]</scope>
    <source>
        <strain evidence="3">BCC8398</strain>
    </source>
</reference>
<keyword evidence="3" id="KW-1185">Reference proteome</keyword>